<gene>
    <name evidence="2" type="ORF">A6M21_11855</name>
</gene>
<sequence length="74" mass="8347">MLVKVKVKPSRSLYYGGRLYTSGDEFNAGEDFDRWQHVDRLNKEADDVKTDVQARAPKAPPADKAIKGGQVRKK</sequence>
<proteinExistence type="predicted"/>
<reference evidence="2 3" key="1">
    <citation type="submission" date="2016-04" db="EMBL/GenBank/DDBJ databases">
        <authorList>
            <person name="Evans L.H."/>
            <person name="Alamgir A."/>
            <person name="Owens N."/>
            <person name="Weber N.D."/>
            <person name="Virtaneva K."/>
            <person name="Barbian K."/>
            <person name="Babar A."/>
            <person name="Rosenke K."/>
        </authorList>
    </citation>
    <scope>NUCLEOTIDE SEQUENCE [LARGE SCALE GENOMIC DNA]</scope>
    <source>
        <strain evidence="2 3">LMa1</strain>
    </source>
</reference>
<accession>A0A1B7LDC9</accession>
<evidence type="ECO:0000256" key="1">
    <source>
        <dbReference type="SAM" id="MobiDB-lite"/>
    </source>
</evidence>
<dbReference type="EMBL" id="LYVF01000168">
    <property type="protein sequence ID" value="OAT81100.1"/>
    <property type="molecule type" value="Genomic_DNA"/>
</dbReference>
<evidence type="ECO:0000313" key="3">
    <source>
        <dbReference type="Proteomes" id="UP000078532"/>
    </source>
</evidence>
<evidence type="ECO:0000313" key="2">
    <source>
        <dbReference type="EMBL" id="OAT81100.1"/>
    </source>
</evidence>
<dbReference type="RefSeq" id="WP_066669121.1">
    <property type="nucleotide sequence ID" value="NZ_LYVF01000168.1"/>
</dbReference>
<organism evidence="2 3">
    <name type="scientific">Desulfotomaculum copahuensis</name>
    <dbReference type="NCBI Taxonomy" id="1838280"/>
    <lineage>
        <taxon>Bacteria</taxon>
        <taxon>Bacillati</taxon>
        <taxon>Bacillota</taxon>
        <taxon>Clostridia</taxon>
        <taxon>Eubacteriales</taxon>
        <taxon>Desulfotomaculaceae</taxon>
        <taxon>Desulfotomaculum</taxon>
    </lineage>
</organism>
<comment type="caution">
    <text evidence="2">The sequence shown here is derived from an EMBL/GenBank/DDBJ whole genome shotgun (WGS) entry which is preliminary data.</text>
</comment>
<dbReference type="Proteomes" id="UP000078532">
    <property type="component" value="Unassembled WGS sequence"/>
</dbReference>
<keyword evidence="3" id="KW-1185">Reference proteome</keyword>
<dbReference type="STRING" id="1838280.A6M21_11855"/>
<protein>
    <submittedName>
        <fullName evidence="2">Uncharacterized protein</fullName>
    </submittedName>
</protein>
<feature type="region of interest" description="Disordered" evidence="1">
    <location>
        <begin position="52"/>
        <end position="74"/>
    </location>
</feature>
<name>A0A1B7LDC9_9FIRM</name>
<dbReference type="AlphaFoldDB" id="A0A1B7LDC9"/>